<proteinExistence type="predicted"/>
<comment type="caution">
    <text evidence="2">The sequence shown here is derived from an EMBL/GenBank/DDBJ whole genome shotgun (WGS) entry which is preliminary data.</text>
</comment>
<sequence>MLPWSVPVGPRSKRAGPSSVTEGNFSVMVAATAALEAEKVRRKMMMGIRMRRGVDTWQPWEGKGKGLRKMERPSSVKGIGNWPRQSGGWRIYIKKLRRQSNSMWWSWRNKECSLQRIWKFRE</sequence>
<feature type="region of interest" description="Disordered" evidence="1">
    <location>
        <begin position="1"/>
        <end position="21"/>
    </location>
</feature>
<reference evidence="3" key="1">
    <citation type="journal article" date="2019" name="Curr. Biol.">
        <title>Genome Sequence of Striga asiatica Provides Insight into the Evolution of Plant Parasitism.</title>
        <authorList>
            <person name="Yoshida S."/>
            <person name="Kim S."/>
            <person name="Wafula E.K."/>
            <person name="Tanskanen J."/>
            <person name="Kim Y.M."/>
            <person name="Honaas L."/>
            <person name="Yang Z."/>
            <person name="Spallek T."/>
            <person name="Conn C.E."/>
            <person name="Ichihashi Y."/>
            <person name="Cheong K."/>
            <person name="Cui S."/>
            <person name="Der J.P."/>
            <person name="Gundlach H."/>
            <person name="Jiao Y."/>
            <person name="Hori C."/>
            <person name="Ishida J.K."/>
            <person name="Kasahara H."/>
            <person name="Kiba T."/>
            <person name="Kim M.S."/>
            <person name="Koo N."/>
            <person name="Laohavisit A."/>
            <person name="Lee Y.H."/>
            <person name="Lumba S."/>
            <person name="McCourt P."/>
            <person name="Mortimer J.C."/>
            <person name="Mutuku J.M."/>
            <person name="Nomura T."/>
            <person name="Sasaki-Sekimoto Y."/>
            <person name="Seto Y."/>
            <person name="Wang Y."/>
            <person name="Wakatake T."/>
            <person name="Sakakibara H."/>
            <person name="Demura T."/>
            <person name="Yamaguchi S."/>
            <person name="Yoneyama K."/>
            <person name="Manabe R.I."/>
            <person name="Nelson D.C."/>
            <person name="Schulman A.H."/>
            <person name="Timko M.P."/>
            <person name="dePamphilis C.W."/>
            <person name="Choi D."/>
            <person name="Shirasu K."/>
        </authorList>
    </citation>
    <scope>NUCLEOTIDE SEQUENCE [LARGE SCALE GENOMIC DNA]</scope>
    <source>
        <strain evidence="3">cv. UVA1</strain>
    </source>
</reference>
<evidence type="ECO:0000313" key="3">
    <source>
        <dbReference type="Proteomes" id="UP000325081"/>
    </source>
</evidence>
<feature type="region of interest" description="Disordered" evidence="1">
    <location>
        <begin position="59"/>
        <end position="81"/>
    </location>
</feature>
<dbReference type="EMBL" id="BKCP01007848">
    <property type="protein sequence ID" value="GER47348.1"/>
    <property type="molecule type" value="Genomic_DNA"/>
</dbReference>
<gene>
    <name evidence="2" type="ORF">STAS_24445</name>
</gene>
<protein>
    <submittedName>
        <fullName evidence="2">Meiosis expressed gene 1 protein homolog</fullName>
    </submittedName>
</protein>
<dbReference type="Proteomes" id="UP000325081">
    <property type="component" value="Unassembled WGS sequence"/>
</dbReference>
<keyword evidence="3" id="KW-1185">Reference proteome</keyword>
<feature type="compositionally biased region" description="Basic and acidic residues" evidence="1">
    <location>
        <begin position="62"/>
        <end position="74"/>
    </location>
</feature>
<evidence type="ECO:0000256" key="1">
    <source>
        <dbReference type="SAM" id="MobiDB-lite"/>
    </source>
</evidence>
<evidence type="ECO:0000313" key="2">
    <source>
        <dbReference type="EMBL" id="GER47348.1"/>
    </source>
</evidence>
<organism evidence="2 3">
    <name type="scientific">Striga asiatica</name>
    <name type="common">Asiatic witchweed</name>
    <name type="synonym">Buchnera asiatica</name>
    <dbReference type="NCBI Taxonomy" id="4170"/>
    <lineage>
        <taxon>Eukaryota</taxon>
        <taxon>Viridiplantae</taxon>
        <taxon>Streptophyta</taxon>
        <taxon>Embryophyta</taxon>
        <taxon>Tracheophyta</taxon>
        <taxon>Spermatophyta</taxon>
        <taxon>Magnoliopsida</taxon>
        <taxon>eudicotyledons</taxon>
        <taxon>Gunneridae</taxon>
        <taxon>Pentapetalae</taxon>
        <taxon>asterids</taxon>
        <taxon>lamiids</taxon>
        <taxon>Lamiales</taxon>
        <taxon>Orobanchaceae</taxon>
        <taxon>Buchnereae</taxon>
        <taxon>Striga</taxon>
    </lineage>
</organism>
<accession>A0A5A7QR43</accession>
<dbReference type="AlphaFoldDB" id="A0A5A7QR43"/>
<name>A0A5A7QR43_STRAF</name>